<proteinExistence type="predicted"/>
<dbReference type="RefSeq" id="WP_234254544.1">
    <property type="nucleotide sequence ID" value="NZ_JABFTV010000008.1"/>
</dbReference>
<organism evidence="1 2">
    <name type="scientific">Billgrantia aerodenitrificans</name>
    <dbReference type="NCBI Taxonomy" id="2733483"/>
    <lineage>
        <taxon>Bacteria</taxon>
        <taxon>Pseudomonadati</taxon>
        <taxon>Pseudomonadota</taxon>
        <taxon>Gammaproteobacteria</taxon>
        <taxon>Oceanospirillales</taxon>
        <taxon>Halomonadaceae</taxon>
        <taxon>Billgrantia</taxon>
    </lineage>
</organism>
<dbReference type="EMBL" id="JABFTV010000008">
    <property type="protein sequence ID" value="MCE8025498.1"/>
    <property type="molecule type" value="Genomic_DNA"/>
</dbReference>
<protein>
    <submittedName>
        <fullName evidence="1">Uncharacterized protein</fullName>
    </submittedName>
</protein>
<evidence type="ECO:0000313" key="2">
    <source>
        <dbReference type="Proteomes" id="UP001320272"/>
    </source>
</evidence>
<accession>A0ABS9AUD8</accession>
<keyword evidence="2" id="KW-1185">Reference proteome</keyword>
<comment type="caution">
    <text evidence="1">The sequence shown here is derived from an EMBL/GenBank/DDBJ whole genome shotgun (WGS) entry which is preliminary data.</text>
</comment>
<dbReference type="Proteomes" id="UP001320272">
    <property type="component" value="Unassembled WGS sequence"/>
</dbReference>
<gene>
    <name evidence="1" type="ORF">HOP59_15305</name>
</gene>
<reference evidence="1 2" key="1">
    <citation type="journal article" date="2021" name="Front. Microbiol.">
        <title>Aerobic Denitrification and Heterotrophic Sulfur Oxidation in the Genus Halomonas Revealed by Six Novel Species Characterizations and Genome-Based Analysis.</title>
        <authorList>
            <person name="Wang L."/>
            <person name="Shao Z."/>
        </authorList>
    </citation>
    <scope>NUCLEOTIDE SEQUENCE [LARGE SCALE GENOMIC DNA]</scope>
    <source>
        <strain evidence="1 2">MCCC 1A11058</strain>
    </source>
</reference>
<evidence type="ECO:0000313" key="1">
    <source>
        <dbReference type="EMBL" id="MCE8025498.1"/>
    </source>
</evidence>
<name>A0ABS9AUD8_9GAMM</name>
<sequence length="143" mass="16657">MEPIKRGQLQEEIDEAIVEFLDTGEELKLETKSDSACHFFQKFTVGDDEVQLRVDWSDINDDGHPVLDADFFCSKTRKKRSLKGSRRESHHTHTIPEKGRQYVWSYKNYKRPFKVKVRWLARAEMKVTVVAAAEATVIRSKKS</sequence>